<dbReference type="HOGENOM" id="CLU_1225058_0_0_1"/>
<reference evidence="1 2" key="1">
    <citation type="journal article" date="2009" name="PLoS Genet.">
        <title>The genome of Nectria haematococca: contribution of supernumerary chromosomes to gene expansion.</title>
        <authorList>
            <person name="Coleman J.J."/>
            <person name="Rounsley S.D."/>
            <person name="Rodriguez-Carres M."/>
            <person name="Kuo A."/>
            <person name="Wasmann C.C."/>
            <person name="Grimwood J."/>
            <person name="Schmutz J."/>
            <person name="Taga M."/>
            <person name="White G.J."/>
            <person name="Zhou S."/>
            <person name="Schwartz D.C."/>
            <person name="Freitag M."/>
            <person name="Ma L.J."/>
            <person name="Danchin E.G."/>
            <person name="Henrissat B."/>
            <person name="Coutinho P.M."/>
            <person name="Nelson D.R."/>
            <person name="Straney D."/>
            <person name="Napoli C.A."/>
            <person name="Barker B.M."/>
            <person name="Gribskov M."/>
            <person name="Rep M."/>
            <person name="Kroken S."/>
            <person name="Molnar I."/>
            <person name="Rensing C."/>
            <person name="Kennell J.C."/>
            <person name="Zamora J."/>
            <person name="Farman M.L."/>
            <person name="Selker E.U."/>
            <person name="Salamov A."/>
            <person name="Shapiro H."/>
            <person name="Pangilinan J."/>
            <person name="Lindquist E."/>
            <person name="Lamers C."/>
            <person name="Grigoriev I.V."/>
            <person name="Geiser D.M."/>
            <person name="Covert S.F."/>
            <person name="Temporini E."/>
            <person name="Vanetten H.D."/>
        </authorList>
    </citation>
    <scope>NUCLEOTIDE SEQUENCE [LARGE SCALE GENOMIC DNA]</scope>
    <source>
        <strain evidence="2">ATCC MYA-4622 / CBS 123669 / FGSC 9596 / NRRL 45880 / 77-13-4</strain>
    </source>
</reference>
<proteinExistence type="predicted"/>
<dbReference type="EMBL" id="GG698941">
    <property type="protein sequence ID" value="EEU35361.1"/>
    <property type="molecule type" value="Genomic_DNA"/>
</dbReference>
<dbReference type="InParanoid" id="C7ZKU6"/>
<sequence>MLLINAQVLPRNTKTCIHQRPALTSLRSTINIMKPFKRLIDAVSGSRNNPEQTNNTIPVFIDDEIAEMFVDKLISEIEVENKTNNNNDKTKDDEFTEADANIDARLVRLFNADKNPWPEDPSYRAMRVTVQMPPTTPVPERLASTYASRGEKAWAKVIGWGRFRLTEEYPGGEFYDLRVLPGESRIEWVRPVPIDLATKSITLADPLQLEKKKKEFDLAGLEKAQH</sequence>
<keyword evidence="2" id="KW-1185">Reference proteome</keyword>
<dbReference type="GeneID" id="9675558"/>
<protein>
    <submittedName>
        <fullName evidence="1">Uncharacterized protein</fullName>
    </submittedName>
</protein>
<dbReference type="Proteomes" id="UP000005206">
    <property type="component" value="Chromosome 6"/>
</dbReference>
<organism evidence="1 2">
    <name type="scientific">Fusarium vanettenii (strain ATCC MYA-4622 / CBS 123669 / FGSC 9596 / NRRL 45880 / 77-13-4)</name>
    <name type="common">Fusarium solani subsp. pisi</name>
    <dbReference type="NCBI Taxonomy" id="660122"/>
    <lineage>
        <taxon>Eukaryota</taxon>
        <taxon>Fungi</taxon>
        <taxon>Dikarya</taxon>
        <taxon>Ascomycota</taxon>
        <taxon>Pezizomycotina</taxon>
        <taxon>Sordariomycetes</taxon>
        <taxon>Hypocreomycetidae</taxon>
        <taxon>Hypocreales</taxon>
        <taxon>Nectriaceae</taxon>
        <taxon>Fusarium</taxon>
        <taxon>Fusarium solani species complex</taxon>
        <taxon>Fusarium vanettenii</taxon>
    </lineage>
</organism>
<evidence type="ECO:0000313" key="1">
    <source>
        <dbReference type="EMBL" id="EEU35361.1"/>
    </source>
</evidence>
<dbReference type="VEuPathDB" id="FungiDB:NECHADRAFT_81347"/>
<dbReference type="KEGG" id="nhe:NECHADRAFT_81347"/>
<evidence type="ECO:0000313" key="2">
    <source>
        <dbReference type="Proteomes" id="UP000005206"/>
    </source>
</evidence>
<dbReference type="RefSeq" id="XP_003041074.1">
    <property type="nucleotide sequence ID" value="XM_003041028.1"/>
</dbReference>
<dbReference type="AlphaFoldDB" id="C7ZKU6"/>
<gene>
    <name evidence="1" type="ORF">NECHADRAFT_81347</name>
</gene>
<name>C7ZKU6_FUSV7</name>
<dbReference type="OrthoDB" id="5075761at2759"/>
<accession>C7ZKU6</accession>